<sequence>MSNITTPDLQPSTPRGGPLYILIPFLAVTLLGILVAMGIYLRRRLRIDELRHRLIPMYSYHPDEKSSDSEEDEEKELTEPLRGEEAVASGKLLFNYSADQ</sequence>
<keyword evidence="4" id="KW-1185">Reference proteome</keyword>
<accession>A0AAD7RVM7</accession>
<feature type="region of interest" description="Disordered" evidence="1">
    <location>
        <begin position="60"/>
        <end position="83"/>
    </location>
</feature>
<name>A0AAD7RVM7_9TELE</name>
<keyword evidence="2" id="KW-0472">Membrane</keyword>
<comment type="caution">
    <text evidence="3">The sequence shown here is derived from an EMBL/GenBank/DDBJ whole genome shotgun (WGS) entry which is preliminary data.</text>
</comment>
<dbReference type="PANTHER" id="PTHR47730:SF1">
    <property type="entry name" value="SMALL INTEGRAL MEMBRANE PROTEIN 29"/>
    <property type="match status" value="1"/>
</dbReference>
<evidence type="ECO:0000256" key="2">
    <source>
        <dbReference type="SAM" id="Phobius"/>
    </source>
</evidence>
<dbReference type="AlphaFoldDB" id="A0AAD7RVM7"/>
<dbReference type="Proteomes" id="UP001221898">
    <property type="component" value="Unassembled WGS sequence"/>
</dbReference>
<evidence type="ECO:0000313" key="3">
    <source>
        <dbReference type="EMBL" id="KAJ8391102.1"/>
    </source>
</evidence>
<proteinExistence type="predicted"/>
<keyword evidence="2" id="KW-1133">Transmembrane helix</keyword>
<evidence type="ECO:0000256" key="1">
    <source>
        <dbReference type="SAM" id="MobiDB-lite"/>
    </source>
</evidence>
<organism evidence="3 4">
    <name type="scientific">Aldrovandia affinis</name>
    <dbReference type="NCBI Taxonomy" id="143900"/>
    <lineage>
        <taxon>Eukaryota</taxon>
        <taxon>Metazoa</taxon>
        <taxon>Chordata</taxon>
        <taxon>Craniata</taxon>
        <taxon>Vertebrata</taxon>
        <taxon>Euteleostomi</taxon>
        <taxon>Actinopterygii</taxon>
        <taxon>Neopterygii</taxon>
        <taxon>Teleostei</taxon>
        <taxon>Notacanthiformes</taxon>
        <taxon>Halosauridae</taxon>
        <taxon>Aldrovandia</taxon>
    </lineage>
</organism>
<evidence type="ECO:0000313" key="4">
    <source>
        <dbReference type="Proteomes" id="UP001221898"/>
    </source>
</evidence>
<evidence type="ECO:0008006" key="5">
    <source>
        <dbReference type="Google" id="ProtNLM"/>
    </source>
</evidence>
<gene>
    <name evidence="3" type="ORF">AAFF_G00097230</name>
</gene>
<dbReference type="PANTHER" id="PTHR47730">
    <property type="entry name" value="SMALL INTEGRAL MEMBRANE PROTEIN 29"/>
    <property type="match status" value="1"/>
</dbReference>
<feature type="transmembrane region" description="Helical" evidence="2">
    <location>
        <begin position="20"/>
        <end position="41"/>
    </location>
</feature>
<reference evidence="3" key="1">
    <citation type="journal article" date="2023" name="Science">
        <title>Genome structures resolve the early diversification of teleost fishes.</title>
        <authorList>
            <person name="Parey E."/>
            <person name="Louis A."/>
            <person name="Montfort J."/>
            <person name="Bouchez O."/>
            <person name="Roques C."/>
            <person name="Iampietro C."/>
            <person name="Lluch J."/>
            <person name="Castinel A."/>
            <person name="Donnadieu C."/>
            <person name="Desvignes T."/>
            <person name="Floi Bucao C."/>
            <person name="Jouanno E."/>
            <person name="Wen M."/>
            <person name="Mejri S."/>
            <person name="Dirks R."/>
            <person name="Jansen H."/>
            <person name="Henkel C."/>
            <person name="Chen W.J."/>
            <person name="Zahm M."/>
            <person name="Cabau C."/>
            <person name="Klopp C."/>
            <person name="Thompson A.W."/>
            <person name="Robinson-Rechavi M."/>
            <person name="Braasch I."/>
            <person name="Lecointre G."/>
            <person name="Bobe J."/>
            <person name="Postlethwait J.H."/>
            <person name="Berthelot C."/>
            <person name="Roest Crollius H."/>
            <person name="Guiguen Y."/>
        </authorList>
    </citation>
    <scope>NUCLEOTIDE SEQUENCE</scope>
    <source>
        <strain evidence="3">NC1722</strain>
    </source>
</reference>
<dbReference type="EMBL" id="JAINUG010000162">
    <property type="protein sequence ID" value="KAJ8391102.1"/>
    <property type="molecule type" value="Genomic_DNA"/>
</dbReference>
<protein>
    <recommendedName>
        <fullName evidence="5">Small integral membrane protein 29</fullName>
    </recommendedName>
</protein>
<keyword evidence="2" id="KW-0812">Transmembrane</keyword>
<dbReference type="InterPro" id="IPR043239">
    <property type="entry name" value="SMIM29"/>
</dbReference>